<proteinExistence type="predicted"/>
<evidence type="ECO:0000256" key="1">
    <source>
        <dbReference type="SAM" id="Phobius"/>
    </source>
</evidence>
<feature type="chain" id="PRO_5042264642" evidence="2">
    <location>
        <begin position="22"/>
        <end position="175"/>
    </location>
</feature>
<keyword evidence="2" id="KW-0732">Signal</keyword>
<keyword evidence="1" id="KW-0812">Transmembrane</keyword>
<evidence type="ECO:0000313" key="4">
    <source>
        <dbReference type="Proteomes" id="UP001286313"/>
    </source>
</evidence>
<dbReference type="Proteomes" id="UP001286313">
    <property type="component" value="Unassembled WGS sequence"/>
</dbReference>
<accession>A0AAE1GLC1</accession>
<protein>
    <submittedName>
        <fullName evidence="3">Uncharacterized protein</fullName>
    </submittedName>
</protein>
<organism evidence="3 4">
    <name type="scientific">Petrolisthes cinctipes</name>
    <name type="common">Flat porcelain crab</name>
    <dbReference type="NCBI Taxonomy" id="88211"/>
    <lineage>
        <taxon>Eukaryota</taxon>
        <taxon>Metazoa</taxon>
        <taxon>Ecdysozoa</taxon>
        <taxon>Arthropoda</taxon>
        <taxon>Crustacea</taxon>
        <taxon>Multicrustacea</taxon>
        <taxon>Malacostraca</taxon>
        <taxon>Eumalacostraca</taxon>
        <taxon>Eucarida</taxon>
        <taxon>Decapoda</taxon>
        <taxon>Pleocyemata</taxon>
        <taxon>Anomura</taxon>
        <taxon>Galatheoidea</taxon>
        <taxon>Porcellanidae</taxon>
        <taxon>Petrolisthes</taxon>
    </lineage>
</organism>
<feature type="transmembrane region" description="Helical" evidence="1">
    <location>
        <begin position="36"/>
        <end position="60"/>
    </location>
</feature>
<keyword evidence="4" id="KW-1185">Reference proteome</keyword>
<sequence>MNCYLLASLALVAALVGLTDSTIVLATGAGLTVGAAAALGAGVAAVGALALGAAAVIGLANKRGRGKRETISCLPFNNPELFFSMAANTDFLDCGRRYLCELEATPVENLAEEEMMIRDVFGKGSTSINGSAGSFYAEASNIGINGGVAACVQTFSSCPFDRKTIFLAFEEAKKA</sequence>
<gene>
    <name evidence="3" type="ORF">Pcinc_002275</name>
</gene>
<evidence type="ECO:0000256" key="2">
    <source>
        <dbReference type="SAM" id="SignalP"/>
    </source>
</evidence>
<name>A0AAE1GLC1_PETCI</name>
<keyword evidence="1" id="KW-0472">Membrane</keyword>
<keyword evidence="1" id="KW-1133">Transmembrane helix</keyword>
<dbReference type="AlphaFoldDB" id="A0AAE1GLC1"/>
<feature type="signal peptide" evidence="2">
    <location>
        <begin position="1"/>
        <end position="21"/>
    </location>
</feature>
<evidence type="ECO:0000313" key="3">
    <source>
        <dbReference type="EMBL" id="KAK3893942.1"/>
    </source>
</evidence>
<comment type="caution">
    <text evidence="3">The sequence shown here is derived from an EMBL/GenBank/DDBJ whole genome shotgun (WGS) entry which is preliminary data.</text>
</comment>
<reference evidence="3" key="1">
    <citation type="submission" date="2023-10" db="EMBL/GenBank/DDBJ databases">
        <title>Genome assemblies of two species of porcelain crab, Petrolisthes cinctipes and Petrolisthes manimaculis (Anomura: Porcellanidae).</title>
        <authorList>
            <person name="Angst P."/>
        </authorList>
    </citation>
    <scope>NUCLEOTIDE SEQUENCE</scope>
    <source>
        <strain evidence="3">PB745_01</strain>
        <tissue evidence="3">Gill</tissue>
    </source>
</reference>
<dbReference type="EMBL" id="JAWQEG010000157">
    <property type="protein sequence ID" value="KAK3893942.1"/>
    <property type="molecule type" value="Genomic_DNA"/>
</dbReference>